<gene>
    <name evidence="2" type="ORF">BN444_02463</name>
</gene>
<evidence type="ECO:0000256" key="1">
    <source>
        <dbReference type="SAM" id="Phobius"/>
    </source>
</evidence>
<proteinExistence type="predicted"/>
<organism evidence="2 3">
    <name type="scientific">Xanthomonas translucens pv. translucens DSM 18974</name>
    <dbReference type="NCBI Taxonomy" id="1261556"/>
    <lineage>
        <taxon>Bacteria</taxon>
        <taxon>Pseudomonadati</taxon>
        <taxon>Pseudomonadota</taxon>
        <taxon>Gammaproteobacteria</taxon>
        <taxon>Lysobacterales</taxon>
        <taxon>Lysobacteraceae</taxon>
        <taxon>Xanthomonas</taxon>
        <taxon>Xanthomonas translucens group</taxon>
    </lineage>
</organism>
<feature type="transmembrane region" description="Helical" evidence="1">
    <location>
        <begin position="6"/>
        <end position="30"/>
    </location>
</feature>
<dbReference type="RefSeq" id="WP_003478276.1">
    <property type="nucleotide sequence ID" value="NZ_LT604072.1"/>
</dbReference>
<dbReference type="Proteomes" id="UP000093071">
    <property type="component" value="Chromosome I"/>
</dbReference>
<keyword evidence="1" id="KW-0472">Membrane</keyword>
<accession>A0A1C3TLN2</accession>
<dbReference type="AlphaFoldDB" id="A0A1C3TLN2"/>
<sequence>MFGFSIWHFVIMSVLLALPVLVFASVWLAMRADRRAQASRRAAAPPPLPPAASVEMRLRALEALRAQGLVDQAEYERRRQPILAEV</sequence>
<dbReference type="PATRIC" id="fig|1261556.5.peg.1386"/>
<evidence type="ECO:0000313" key="3">
    <source>
        <dbReference type="Proteomes" id="UP000093071"/>
    </source>
</evidence>
<dbReference type="EMBL" id="LT604072">
    <property type="protein sequence ID" value="SCB04092.1"/>
    <property type="molecule type" value="Genomic_DNA"/>
</dbReference>
<reference evidence="3" key="1">
    <citation type="submission" date="2016-07" db="EMBL/GenBank/DDBJ databases">
        <authorList>
            <person name="Jaenicke Sebastian"/>
        </authorList>
    </citation>
    <scope>NUCLEOTIDE SEQUENCE [LARGE SCALE GENOMIC DNA]</scope>
</reference>
<keyword evidence="1" id="KW-0812">Transmembrane</keyword>
<evidence type="ECO:0000313" key="2">
    <source>
        <dbReference type="EMBL" id="SCB04092.1"/>
    </source>
</evidence>
<name>A0A1C3TLN2_XANCT</name>
<protein>
    <submittedName>
        <fullName evidence="2">Hypothetical membrane protein</fullName>
    </submittedName>
</protein>
<keyword evidence="1" id="KW-1133">Transmembrane helix</keyword>